<accession>A0ABN6L6A5</accession>
<dbReference type="EMBL" id="AP025292">
    <property type="protein sequence ID" value="BDC98697.1"/>
    <property type="molecule type" value="Genomic_DNA"/>
</dbReference>
<dbReference type="Proteomes" id="UP001354989">
    <property type="component" value="Chromosome"/>
</dbReference>
<reference evidence="1 2" key="1">
    <citation type="submission" date="2021-12" db="EMBL/GenBank/DDBJ databases">
        <title>Genome sequencing of bacteria with rrn-lacking chromosome and rrn-plasmid.</title>
        <authorList>
            <person name="Anda M."/>
            <person name="Iwasaki W."/>
        </authorList>
    </citation>
    <scope>NUCLEOTIDE SEQUENCE [LARGE SCALE GENOMIC DNA]</scope>
    <source>
        <strain evidence="1 2">NBRC 101262</strain>
    </source>
</reference>
<organism evidence="1 2">
    <name type="scientific">Persicobacter psychrovividus</name>
    <dbReference type="NCBI Taxonomy" id="387638"/>
    <lineage>
        <taxon>Bacteria</taxon>
        <taxon>Pseudomonadati</taxon>
        <taxon>Bacteroidota</taxon>
        <taxon>Cytophagia</taxon>
        <taxon>Cytophagales</taxon>
        <taxon>Persicobacteraceae</taxon>
        <taxon>Persicobacter</taxon>
    </lineage>
</organism>
<evidence type="ECO:0000313" key="1">
    <source>
        <dbReference type="EMBL" id="BDC98697.1"/>
    </source>
</evidence>
<gene>
    <name evidence="1" type="ORF">PEPS_09780</name>
</gene>
<evidence type="ECO:0000313" key="2">
    <source>
        <dbReference type="Proteomes" id="UP001354989"/>
    </source>
</evidence>
<proteinExistence type="predicted"/>
<name>A0ABN6L6A5_9BACT</name>
<protein>
    <submittedName>
        <fullName evidence="1">Uncharacterized protein</fullName>
    </submittedName>
</protein>
<sequence length="35" mass="4415">MLYAFLLYNDGYFMFLNKKNKCLSKFYLFDKHIER</sequence>
<keyword evidence="2" id="KW-1185">Reference proteome</keyword>